<dbReference type="SUPFAM" id="SSF48256">
    <property type="entry name" value="Citrate synthase"/>
    <property type="match status" value="1"/>
</dbReference>
<reference evidence="5 6" key="1">
    <citation type="submission" date="2016-10" db="EMBL/GenBank/DDBJ databases">
        <authorList>
            <person name="de Groot N.N."/>
        </authorList>
    </citation>
    <scope>NUCLEOTIDE SEQUENCE [LARGE SCALE GENOMIC DNA]</scope>
    <source>
        <strain evidence="5 6">StLB037</strain>
    </source>
</reference>
<dbReference type="GO" id="GO:0005975">
    <property type="term" value="P:carbohydrate metabolic process"/>
    <property type="evidence" value="ECO:0007669"/>
    <property type="project" value="TreeGrafter"/>
</dbReference>
<organism evidence="5 6">
    <name type="scientific">Microbacterium testaceum (strain StLB037)</name>
    <dbReference type="NCBI Taxonomy" id="979556"/>
    <lineage>
        <taxon>Bacteria</taxon>
        <taxon>Bacillati</taxon>
        <taxon>Actinomycetota</taxon>
        <taxon>Actinomycetes</taxon>
        <taxon>Micrococcales</taxon>
        <taxon>Microbacteriaceae</taxon>
        <taxon>Microbacterium</taxon>
    </lineage>
</organism>
<dbReference type="RefSeq" id="WP_074694792.1">
    <property type="nucleotide sequence ID" value="NZ_FNJN01000002.1"/>
</dbReference>
<evidence type="ECO:0000313" key="5">
    <source>
        <dbReference type="EMBL" id="SDO74898.1"/>
    </source>
</evidence>
<keyword evidence="4" id="KW-0808">Transferase</keyword>
<dbReference type="InterPro" id="IPR016142">
    <property type="entry name" value="Citrate_synth-like_lrg_a-sub"/>
</dbReference>
<accession>A0A1H0M365</accession>
<protein>
    <recommendedName>
        <fullName evidence="3">citrate synthase (unknown stereospecificity)</fullName>
        <ecNumber evidence="3">2.3.3.16</ecNumber>
    </recommendedName>
</protein>
<sequence length="393" mass="41354">MSAPLPRLSAAQVAARLGVKPETVYAYVSRGLLTRERDARGSTFDALEVEAFAAGRRRAAVRTPTHPTTGMPLGVVQTDVADIEDDELLYRGRRARDLIPQPFAEVVAWLWNAERIDAPDPAIGSARAMVEALPLPAGAMDRLRAALTGFAADDPLRYDASADTAHRIGWTLLTGLPVALGGRPHPDLARSLTSTWTPTADDATITAVNAALVLAIDHDLAVSTFAARVAASARADGYAAVSAALGAADSPLHISAATRTARLLARVNRGQEPERALTDALQEGNGIPGFGHPLYTGGDDRAAALFPLLAGLPDGDRTMDAVHRLSEVVAARTGLLPNVDLALAALVSGARLPHDAASTIFVLGRIAGWIAHIAVEYAEPAMRLRPRGEYVGP</sequence>
<evidence type="ECO:0000256" key="1">
    <source>
        <dbReference type="ARBA" id="ARBA00005163"/>
    </source>
</evidence>
<comment type="similarity">
    <text evidence="2">Belongs to the citrate synthase family.</text>
</comment>
<dbReference type="PANTHER" id="PTHR11739:SF4">
    <property type="entry name" value="CITRATE SYNTHASE, PEROXISOMAL"/>
    <property type="match status" value="1"/>
</dbReference>
<name>A0A1H0M365_MICTS</name>
<dbReference type="InterPro" id="IPR036969">
    <property type="entry name" value="Citrate_synthase_sf"/>
</dbReference>
<comment type="pathway">
    <text evidence="1">Carbohydrate metabolism; tricarboxylic acid cycle.</text>
</comment>
<dbReference type="Gene3D" id="1.10.230.10">
    <property type="entry name" value="Cytochrome P450-Terp, domain 2"/>
    <property type="match status" value="1"/>
</dbReference>
<dbReference type="EC" id="2.3.3.16" evidence="3"/>
<proteinExistence type="inferred from homology"/>
<dbReference type="PANTHER" id="PTHR11739">
    <property type="entry name" value="CITRATE SYNTHASE"/>
    <property type="match status" value="1"/>
</dbReference>
<dbReference type="Pfam" id="PF00285">
    <property type="entry name" value="Citrate_synt"/>
    <property type="match status" value="1"/>
</dbReference>
<evidence type="ECO:0000313" key="6">
    <source>
        <dbReference type="Proteomes" id="UP000186456"/>
    </source>
</evidence>
<dbReference type="GO" id="GO:0005829">
    <property type="term" value="C:cytosol"/>
    <property type="evidence" value="ECO:0007669"/>
    <property type="project" value="TreeGrafter"/>
</dbReference>
<dbReference type="EMBL" id="FNJN01000002">
    <property type="protein sequence ID" value="SDO74898.1"/>
    <property type="molecule type" value="Genomic_DNA"/>
</dbReference>
<evidence type="ECO:0000256" key="2">
    <source>
        <dbReference type="ARBA" id="ARBA00010566"/>
    </source>
</evidence>
<evidence type="ECO:0000256" key="4">
    <source>
        <dbReference type="ARBA" id="ARBA00022679"/>
    </source>
</evidence>
<dbReference type="InterPro" id="IPR016143">
    <property type="entry name" value="Citrate_synth-like_sm_a-sub"/>
</dbReference>
<dbReference type="UniPathway" id="UPA00223"/>
<dbReference type="GO" id="GO:0006099">
    <property type="term" value="P:tricarboxylic acid cycle"/>
    <property type="evidence" value="ECO:0007669"/>
    <property type="project" value="UniProtKB-UniPathway"/>
</dbReference>
<gene>
    <name evidence="5" type="ORF">SAMN04487788_0701</name>
</gene>
<dbReference type="Gene3D" id="1.10.580.10">
    <property type="entry name" value="Citrate Synthase, domain 1"/>
    <property type="match status" value="1"/>
</dbReference>
<dbReference type="Proteomes" id="UP000186456">
    <property type="component" value="Unassembled WGS sequence"/>
</dbReference>
<evidence type="ECO:0000256" key="3">
    <source>
        <dbReference type="ARBA" id="ARBA00012972"/>
    </source>
</evidence>
<dbReference type="GO" id="GO:0036440">
    <property type="term" value="F:citrate synthase activity"/>
    <property type="evidence" value="ECO:0007669"/>
    <property type="project" value="UniProtKB-EC"/>
</dbReference>
<dbReference type="AlphaFoldDB" id="A0A1H0M365"/>
<dbReference type="InterPro" id="IPR002020">
    <property type="entry name" value="Citrate_synthase"/>
</dbReference>